<dbReference type="AlphaFoldDB" id="A0A1G5HU81"/>
<dbReference type="RefSeq" id="WP_170826837.1">
    <property type="nucleotide sequence ID" value="NZ_FMVF01000008.1"/>
</dbReference>
<sequence length="50" mass="5663">MEQDGFAQNPGKKMSNIKQQAYENNRTPTSVHPHAVIGFQLKQKINNNPI</sequence>
<gene>
    <name evidence="2" type="ORF">SAMN02927903_02007</name>
</gene>
<accession>A0A1G5HU81</accession>
<name>A0A1G5HU81_9FLAO</name>
<reference evidence="2 3" key="1">
    <citation type="submission" date="2016-10" db="EMBL/GenBank/DDBJ databases">
        <authorList>
            <person name="de Groot N.N."/>
        </authorList>
    </citation>
    <scope>NUCLEOTIDE SEQUENCE [LARGE SCALE GENOMIC DNA]</scope>
    <source>
        <strain evidence="2 3">CGMCC 1.7031</strain>
    </source>
</reference>
<keyword evidence="3" id="KW-1185">Reference proteome</keyword>
<evidence type="ECO:0000256" key="1">
    <source>
        <dbReference type="SAM" id="MobiDB-lite"/>
    </source>
</evidence>
<dbReference type="Proteomes" id="UP000199354">
    <property type="component" value="Unassembled WGS sequence"/>
</dbReference>
<evidence type="ECO:0000313" key="2">
    <source>
        <dbReference type="EMBL" id="SCY67251.1"/>
    </source>
</evidence>
<dbReference type="EMBL" id="FMVF01000008">
    <property type="protein sequence ID" value="SCY67251.1"/>
    <property type="molecule type" value="Genomic_DNA"/>
</dbReference>
<protein>
    <submittedName>
        <fullName evidence="2">Uncharacterized protein</fullName>
    </submittedName>
</protein>
<organism evidence="2 3">
    <name type="scientific">Flavobacterium caeni</name>
    <dbReference type="NCBI Taxonomy" id="490189"/>
    <lineage>
        <taxon>Bacteria</taxon>
        <taxon>Pseudomonadati</taxon>
        <taxon>Bacteroidota</taxon>
        <taxon>Flavobacteriia</taxon>
        <taxon>Flavobacteriales</taxon>
        <taxon>Flavobacteriaceae</taxon>
        <taxon>Flavobacterium</taxon>
    </lineage>
</organism>
<feature type="region of interest" description="Disordered" evidence="1">
    <location>
        <begin position="1"/>
        <end position="20"/>
    </location>
</feature>
<proteinExistence type="predicted"/>
<dbReference type="STRING" id="490189.SAMN02927903_02007"/>
<evidence type="ECO:0000313" key="3">
    <source>
        <dbReference type="Proteomes" id="UP000199354"/>
    </source>
</evidence>